<evidence type="ECO:0000256" key="6">
    <source>
        <dbReference type="ARBA" id="ARBA00022989"/>
    </source>
</evidence>
<evidence type="ECO:0000313" key="9">
    <source>
        <dbReference type="EMBL" id="JAD52450.1"/>
    </source>
</evidence>
<evidence type="ECO:0000259" key="8">
    <source>
        <dbReference type="PROSITE" id="PS50893"/>
    </source>
</evidence>
<keyword evidence="5" id="KW-0067">ATP-binding</keyword>
<keyword evidence="7" id="KW-0472">Membrane</keyword>
<dbReference type="CDD" id="cd03223">
    <property type="entry name" value="ABCD_peroxisomal_ALDP"/>
    <property type="match status" value="1"/>
</dbReference>
<reference evidence="9" key="1">
    <citation type="submission" date="2014-09" db="EMBL/GenBank/DDBJ databases">
        <authorList>
            <person name="Magalhaes I.L.F."/>
            <person name="Oliveira U."/>
            <person name="Santos F.R."/>
            <person name="Vidigal T.H.D.A."/>
            <person name="Brescovit A.D."/>
            <person name="Santos A.J."/>
        </authorList>
    </citation>
    <scope>NUCLEOTIDE SEQUENCE</scope>
    <source>
        <tissue evidence="9">Shoot tissue taken approximately 20 cm above the soil surface</tissue>
    </source>
</reference>
<dbReference type="GO" id="GO:0005524">
    <property type="term" value="F:ATP binding"/>
    <property type="evidence" value="ECO:0007669"/>
    <property type="project" value="UniProtKB-KW"/>
</dbReference>
<dbReference type="GO" id="GO:0016887">
    <property type="term" value="F:ATP hydrolysis activity"/>
    <property type="evidence" value="ECO:0007669"/>
    <property type="project" value="InterPro"/>
</dbReference>
<evidence type="ECO:0000256" key="5">
    <source>
        <dbReference type="ARBA" id="ARBA00022840"/>
    </source>
</evidence>
<feature type="domain" description="ABC transporter" evidence="8">
    <location>
        <begin position="3"/>
        <end position="292"/>
    </location>
</feature>
<dbReference type="EMBL" id="GBRH01245445">
    <property type="protein sequence ID" value="JAD52450.1"/>
    <property type="molecule type" value="Transcribed_RNA"/>
</dbReference>
<dbReference type="InterPro" id="IPR017871">
    <property type="entry name" value="ABC_transporter-like_CS"/>
</dbReference>
<accession>A0A0A9AU45</accession>
<dbReference type="InterPro" id="IPR050835">
    <property type="entry name" value="ABC_transporter_sub-D"/>
</dbReference>
<comment type="similarity">
    <text evidence="1">Belongs to the ABC transporter superfamily. ABCD family. Peroxisomal fatty acyl CoA transporter (TC 3.A.1.203) subfamily.</text>
</comment>
<keyword evidence="2" id="KW-0813">Transport</keyword>
<name>A0A0A9AU45_ARUDO</name>
<dbReference type="InterPro" id="IPR003439">
    <property type="entry name" value="ABC_transporter-like_ATP-bd"/>
</dbReference>
<protein>
    <recommendedName>
        <fullName evidence="8">ABC transporter domain-containing protein</fullName>
    </recommendedName>
</protein>
<evidence type="ECO:0000256" key="4">
    <source>
        <dbReference type="ARBA" id="ARBA00022741"/>
    </source>
</evidence>
<sequence>MVLEIRNLTLLTPRSGDILITDLSMELKEKDHLLVMGPSGSGKTSLLRALAGLWTSGTGDIIYHVRSSMQLQKSNLSSDEPSNMKLDGGELLQSSRQRRDNGIFFVPQRPYMVLGTLRQQLLYPTWTEDVHHSQDNDVQDTDPLPFLSEVSTSDGVGAKPEMPSTAELIRVLEVVKLGYILPRFNGLDSMHDWASVLSLGEQQRLAFARLLLAKPTLVLLDESTSALDETNEAHLYSQIEAAGITYISIGHRNTLQKFHNKALYILKTDLPESNLHNWELKPTDQISVEESSPFTS</sequence>
<dbReference type="PANTHER" id="PTHR11384:SF59">
    <property type="entry name" value="LYSOSOMAL COBALAMIN TRANSPORTER ABCD4"/>
    <property type="match status" value="1"/>
</dbReference>
<dbReference type="InterPro" id="IPR003593">
    <property type="entry name" value="AAA+_ATPase"/>
</dbReference>
<keyword evidence="6" id="KW-1133">Transmembrane helix</keyword>
<dbReference type="SMART" id="SM00382">
    <property type="entry name" value="AAA"/>
    <property type="match status" value="1"/>
</dbReference>
<dbReference type="PANTHER" id="PTHR11384">
    <property type="entry name" value="ATP-BINDING CASSETTE, SUB-FAMILY D MEMBER"/>
    <property type="match status" value="1"/>
</dbReference>
<dbReference type="AlphaFoldDB" id="A0A0A9AU45"/>
<organism evidence="9">
    <name type="scientific">Arundo donax</name>
    <name type="common">Giant reed</name>
    <name type="synonym">Donax arundinaceus</name>
    <dbReference type="NCBI Taxonomy" id="35708"/>
    <lineage>
        <taxon>Eukaryota</taxon>
        <taxon>Viridiplantae</taxon>
        <taxon>Streptophyta</taxon>
        <taxon>Embryophyta</taxon>
        <taxon>Tracheophyta</taxon>
        <taxon>Spermatophyta</taxon>
        <taxon>Magnoliopsida</taxon>
        <taxon>Liliopsida</taxon>
        <taxon>Poales</taxon>
        <taxon>Poaceae</taxon>
        <taxon>PACMAD clade</taxon>
        <taxon>Arundinoideae</taxon>
        <taxon>Arundineae</taxon>
        <taxon>Arundo</taxon>
    </lineage>
</organism>
<dbReference type="Gene3D" id="3.40.50.300">
    <property type="entry name" value="P-loop containing nucleotide triphosphate hydrolases"/>
    <property type="match status" value="1"/>
</dbReference>
<dbReference type="PROSITE" id="PS00211">
    <property type="entry name" value="ABC_TRANSPORTER_1"/>
    <property type="match status" value="1"/>
</dbReference>
<proteinExistence type="inferred from homology"/>
<evidence type="ECO:0000256" key="7">
    <source>
        <dbReference type="ARBA" id="ARBA00023136"/>
    </source>
</evidence>
<dbReference type="SUPFAM" id="SSF52540">
    <property type="entry name" value="P-loop containing nucleoside triphosphate hydrolases"/>
    <property type="match status" value="1"/>
</dbReference>
<keyword evidence="3" id="KW-0812">Transmembrane</keyword>
<dbReference type="Pfam" id="PF00005">
    <property type="entry name" value="ABC_tran"/>
    <property type="match status" value="1"/>
</dbReference>
<evidence type="ECO:0000256" key="2">
    <source>
        <dbReference type="ARBA" id="ARBA00022448"/>
    </source>
</evidence>
<reference evidence="9" key="2">
    <citation type="journal article" date="2015" name="Data Brief">
        <title>Shoot transcriptome of the giant reed, Arundo donax.</title>
        <authorList>
            <person name="Barrero R.A."/>
            <person name="Guerrero F.D."/>
            <person name="Moolhuijzen P."/>
            <person name="Goolsby J.A."/>
            <person name="Tidwell J."/>
            <person name="Bellgard S.E."/>
            <person name="Bellgard M.I."/>
        </authorList>
    </citation>
    <scope>NUCLEOTIDE SEQUENCE</scope>
    <source>
        <tissue evidence="9">Shoot tissue taken approximately 20 cm above the soil surface</tissue>
    </source>
</reference>
<evidence type="ECO:0000256" key="1">
    <source>
        <dbReference type="ARBA" id="ARBA00008575"/>
    </source>
</evidence>
<keyword evidence="4" id="KW-0547">Nucleotide-binding</keyword>
<evidence type="ECO:0000256" key="3">
    <source>
        <dbReference type="ARBA" id="ARBA00022692"/>
    </source>
</evidence>
<dbReference type="InterPro" id="IPR027417">
    <property type="entry name" value="P-loop_NTPase"/>
</dbReference>
<dbReference type="PROSITE" id="PS50893">
    <property type="entry name" value="ABC_TRANSPORTER_2"/>
    <property type="match status" value="1"/>
</dbReference>